<comment type="pathway">
    <text evidence="1">Cofactor biosynthesis; thiamine diphosphate biosynthesis.</text>
</comment>
<dbReference type="GO" id="GO:0009229">
    <property type="term" value="P:thiamine diphosphate biosynthetic process"/>
    <property type="evidence" value="ECO:0007669"/>
    <property type="project" value="UniProtKB-UniPathway"/>
</dbReference>
<keyword evidence="4" id="KW-0547">Nucleotide-binding</keyword>
<gene>
    <name evidence="8" type="ORF">M2A_3050</name>
</gene>
<dbReference type="SUPFAM" id="SSF53613">
    <property type="entry name" value="Ribokinase-like"/>
    <property type="match status" value="1"/>
</dbReference>
<dbReference type="NCBIfam" id="TIGR00097">
    <property type="entry name" value="HMP-P_kinase"/>
    <property type="match status" value="1"/>
</dbReference>
<protein>
    <recommendedName>
        <fullName evidence="2">hydroxymethylpyrimidine kinase</fullName>
        <ecNumber evidence="2">2.7.1.49</ecNumber>
    </recommendedName>
</protein>
<dbReference type="STRING" id="1333998.M2A_3050"/>
<dbReference type="Proteomes" id="UP000028702">
    <property type="component" value="Unassembled WGS sequence"/>
</dbReference>
<sequence>MNDEFKGRVLAVAGSDSGGGAGIQADIKTITALGAYAATAITALTVQDTHGVKDVFPVPVHIIRAQMKAVLGDIGADAIKTGMLATAEVIEAVAEEADAYDAPAALIVDPVMVAKGGSPLLEPSAIDALKKALFPFADIVTPNMPEAAALTGLQVESVEEQKRAGEAILEMGALAVLVKGGHGTGETVQDVLVTGETIQVMTSPRIDTRHTHGTGCTLASAIAAGLSFGLDLTEAVLQARDYVHEAIALAPGFGGGHGPLNHGFTFSQGE</sequence>
<evidence type="ECO:0000259" key="7">
    <source>
        <dbReference type="Pfam" id="PF08543"/>
    </source>
</evidence>
<evidence type="ECO:0000256" key="2">
    <source>
        <dbReference type="ARBA" id="ARBA00012135"/>
    </source>
</evidence>
<dbReference type="InterPro" id="IPR029056">
    <property type="entry name" value="Ribokinase-like"/>
</dbReference>
<dbReference type="FunFam" id="3.40.1190.20:FF:000003">
    <property type="entry name" value="Phosphomethylpyrimidine kinase ThiD"/>
    <property type="match status" value="1"/>
</dbReference>
<proteinExistence type="predicted"/>
<evidence type="ECO:0000256" key="6">
    <source>
        <dbReference type="ARBA" id="ARBA00022840"/>
    </source>
</evidence>
<dbReference type="EMBL" id="BBIO01000021">
    <property type="protein sequence ID" value="GAK46551.1"/>
    <property type="molecule type" value="Genomic_DNA"/>
</dbReference>
<reference evidence="8 9" key="1">
    <citation type="submission" date="2014-07" db="EMBL/GenBank/DDBJ databases">
        <title>Tepidicaulis marinum gen. nov., sp. nov., a novel marine bacterium denitrifying nitrate to nitrous oxide strictly under microaerobic conditions.</title>
        <authorList>
            <person name="Takeuchi M."/>
            <person name="Yamagishi T."/>
            <person name="Kamagata Y."/>
            <person name="Oshima K."/>
            <person name="Hattori M."/>
            <person name="Katayama T."/>
            <person name="Hanada S."/>
            <person name="Tamaki H."/>
            <person name="Marumo K."/>
            <person name="Maeda H."/>
            <person name="Nedachi M."/>
            <person name="Iwasaki W."/>
            <person name="Suwa Y."/>
            <person name="Sakata S."/>
        </authorList>
    </citation>
    <scope>NUCLEOTIDE SEQUENCE [LARGE SCALE GENOMIC DNA]</scope>
    <source>
        <strain evidence="8 9">MA2</strain>
    </source>
</reference>
<keyword evidence="6" id="KW-0067">ATP-binding</keyword>
<dbReference type="eggNOG" id="COG0351">
    <property type="taxonomic scope" value="Bacteria"/>
</dbReference>
<evidence type="ECO:0000313" key="9">
    <source>
        <dbReference type="Proteomes" id="UP000028702"/>
    </source>
</evidence>
<dbReference type="EC" id="2.7.1.49" evidence="2"/>
<dbReference type="UniPathway" id="UPA00060">
    <property type="reaction ID" value="UER00138"/>
</dbReference>
<dbReference type="GO" id="GO:0008902">
    <property type="term" value="F:hydroxymethylpyrimidine kinase activity"/>
    <property type="evidence" value="ECO:0007669"/>
    <property type="project" value="UniProtKB-EC"/>
</dbReference>
<evidence type="ECO:0000313" key="8">
    <source>
        <dbReference type="EMBL" id="GAK46551.1"/>
    </source>
</evidence>
<feature type="domain" description="Pyridoxamine kinase/Phosphomethylpyrimidine kinase" evidence="7">
    <location>
        <begin position="16"/>
        <end position="261"/>
    </location>
</feature>
<dbReference type="GO" id="GO:0009228">
    <property type="term" value="P:thiamine biosynthetic process"/>
    <property type="evidence" value="ECO:0007669"/>
    <property type="project" value="InterPro"/>
</dbReference>
<evidence type="ECO:0000256" key="5">
    <source>
        <dbReference type="ARBA" id="ARBA00022777"/>
    </source>
</evidence>
<dbReference type="GO" id="GO:0008972">
    <property type="term" value="F:phosphomethylpyrimidine kinase activity"/>
    <property type="evidence" value="ECO:0007669"/>
    <property type="project" value="InterPro"/>
</dbReference>
<dbReference type="PANTHER" id="PTHR20858">
    <property type="entry name" value="PHOSPHOMETHYLPYRIMIDINE KINASE"/>
    <property type="match status" value="1"/>
</dbReference>
<accession>A0A081BET3</accession>
<dbReference type="Pfam" id="PF08543">
    <property type="entry name" value="Phos_pyr_kin"/>
    <property type="match status" value="1"/>
</dbReference>
<dbReference type="PANTHER" id="PTHR20858:SF17">
    <property type="entry name" value="HYDROXYMETHYLPYRIMIDINE_PHOSPHOMETHYLPYRIMIDINE KINASE THI20-RELATED"/>
    <property type="match status" value="1"/>
</dbReference>
<evidence type="ECO:0000256" key="1">
    <source>
        <dbReference type="ARBA" id="ARBA00004948"/>
    </source>
</evidence>
<organism evidence="8 9">
    <name type="scientific">Tepidicaulis marinus</name>
    <dbReference type="NCBI Taxonomy" id="1333998"/>
    <lineage>
        <taxon>Bacteria</taxon>
        <taxon>Pseudomonadati</taxon>
        <taxon>Pseudomonadota</taxon>
        <taxon>Alphaproteobacteria</taxon>
        <taxon>Hyphomicrobiales</taxon>
        <taxon>Parvibaculaceae</taxon>
        <taxon>Tepidicaulis</taxon>
    </lineage>
</organism>
<evidence type="ECO:0000256" key="4">
    <source>
        <dbReference type="ARBA" id="ARBA00022741"/>
    </source>
</evidence>
<dbReference type="GO" id="GO:0005524">
    <property type="term" value="F:ATP binding"/>
    <property type="evidence" value="ECO:0007669"/>
    <property type="project" value="UniProtKB-KW"/>
</dbReference>
<dbReference type="RefSeq" id="WP_045449274.1">
    <property type="nucleotide sequence ID" value="NZ_BBIO01000021.1"/>
</dbReference>
<dbReference type="GO" id="GO:0005829">
    <property type="term" value="C:cytosol"/>
    <property type="evidence" value="ECO:0007669"/>
    <property type="project" value="TreeGrafter"/>
</dbReference>
<dbReference type="Gene3D" id="3.40.1190.20">
    <property type="match status" value="1"/>
</dbReference>
<keyword evidence="9" id="KW-1185">Reference proteome</keyword>
<keyword evidence="5 8" id="KW-0418">Kinase</keyword>
<dbReference type="InterPro" id="IPR004399">
    <property type="entry name" value="HMP/HMP-P_kinase_dom"/>
</dbReference>
<dbReference type="AlphaFoldDB" id="A0A081BET3"/>
<dbReference type="CDD" id="cd01169">
    <property type="entry name" value="HMPP_kinase"/>
    <property type="match status" value="1"/>
</dbReference>
<name>A0A081BET3_9HYPH</name>
<evidence type="ECO:0000256" key="3">
    <source>
        <dbReference type="ARBA" id="ARBA00022679"/>
    </source>
</evidence>
<dbReference type="InterPro" id="IPR013749">
    <property type="entry name" value="PM/HMP-P_kinase-1"/>
</dbReference>
<comment type="caution">
    <text evidence="8">The sequence shown here is derived from an EMBL/GenBank/DDBJ whole genome shotgun (WGS) entry which is preliminary data.</text>
</comment>
<keyword evidence="3" id="KW-0808">Transferase</keyword>